<comment type="caution">
    <text evidence="3">The sequence shown here is derived from an EMBL/GenBank/DDBJ whole genome shotgun (WGS) entry which is preliminary data.</text>
</comment>
<feature type="domain" description="Biotin-protein ligase N-terminal" evidence="2">
    <location>
        <begin position="33"/>
        <end position="128"/>
    </location>
</feature>
<dbReference type="EMBL" id="JAYFSI010000015">
    <property type="protein sequence ID" value="MEA5366340.1"/>
    <property type="molecule type" value="Genomic_DNA"/>
</dbReference>
<accession>A0ABU5RLD9</accession>
<evidence type="ECO:0000256" key="1">
    <source>
        <dbReference type="SAM" id="SignalP"/>
    </source>
</evidence>
<keyword evidence="1" id="KW-0732">Signal</keyword>
<dbReference type="RefSeq" id="WP_323335519.1">
    <property type="nucleotide sequence ID" value="NZ_JAYFSI010000015.1"/>
</dbReference>
<reference evidence="3 4" key="1">
    <citation type="submission" date="2023-12" db="EMBL/GenBank/DDBJ databases">
        <title>Amycolatopsis sp. V23-08.</title>
        <authorList>
            <person name="Somphong A."/>
        </authorList>
    </citation>
    <scope>NUCLEOTIDE SEQUENCE [LARGE SCALE GENOMIC DNA]</scope>
    <source>
        <strain evidence="3 4">V23-08</strain>
    </source>
</reference>
<evidence type="ECO:0000313" key="4">
    <source>
        <dbReference type="Proteomes" id="UP001304298"/>
    </source>
</evidence>
<evidence type="ECO:0000259" key="2">
    <source>
        <dbReference type="Pfam" id="PF09825"/>
    </source>
</evidence>
<protein>
    <submittedName>
        <fullName evidence="3">BPL-N domain-containing protein</fullName>
    </submittedName>
</protein>
<feature type="signal peptide" evidence="1">
    <location>
        <begin position="1"/>
        <end position="19"/>
    </location>
</feature>
<dbReference type="InterPro" id="IPR006311">
    <property type="entry name" value="TAT_signal"/>
</dbReference>
<dbReference type="InterPro" id="IPR019197">
    <property type="entry name" value="Biotin-prot_ligase_N"/>
</dbReference>
<sequence>MTVSRRLVLTGAVAAGLLAACGGPAPDTRPLALVYRGKASTGACSDAVADLLRTRLRVEFCGPEENLPLTAESLAKAAVYAQPGGGSLDDGWRAMRRYADVITSYVRGGGRYLGFCLGGYLAGATPGFSLLPGDTEQYIATSGAEVRSTRDTVIPVDWQGQRRRMYFQDGPDFVLQPGASVTVLARYTNDKIAALVTPYGKGRVGVVGPHPEAPESWYRDLRLTNPDGVTPDLGLQLVDRTLSP</sequence>
<dbReference type="PROSITE" id="PS51318">
    <property type="entry name" value="TAT"/>
    <property type="match status" value="1"/>
</dbReference>
<name>A0ABU5RLD9_9PSEU</name>
<dbReference type="Gene3D" id="3.40.50.880">
    <property type="match status" value="1"/>
</dbReference>
<dbReference type="Proteomes" id="UP001304298">
    <property type="component" value="Unassembled WGS sequence"/>
</dbReference>
<dbReference type="InterPro" id="IPR029062">
    <property type="entry name" value="Class_I_gatase-like"/>
</dbReference>
<gene>
    <name evidence="3" type="ORF">VA596_42895</name>
</gene>
<proteinExistence type="predicted"/>
<dbReference type="PROSITE" id="PS51257">
    <property type="entry name" value="PROKAR_LIPOPROTEIN"/>
    <property type="match status" value="1"/>
</dbReference>
<feature type="chain" id="PRO_5047337832" evidence="1">
    <location>
        <begin position="20"/>
        <end position="244"/>
    </location>
</feature>
<evidence type="ECO:0000313" key="3">
    <source>
        <dbReference type="EMBL" id="MEA5366340.1"/>
    </source>
</evidence>
<organism evidence="3 4">
    <name type="scientific">Amycolatopsis heterodermiae</name>
    <dbReference type="NCBI Taxonomy" id="3110235"/>
    <lineage>
        <taxon>Bacteria</taxon>
        <taxon>Bacillati</taxon>
        <taxon>Actinomycetota</taxon>
        <taxon>Actinomycetes</taxon>
        <taxon>Pseudonocardiales</taxon>
        <taxon>Pseudonocardiaceae</taxon>
        <taxon>Amycolatopsis</taxon>
    </lineage>
</organism>
<keyword evidence="4" id="KW-1185">Reference proteome</keyword>
<dbReference type="Pfam" id="PF09825">
    <property type="entry name" value="BPL_N"/>
    <property type="match status" value="1"/>
</dbReference>
<dbReference type="SUPFAM" id="SSF52317">
    <property type="entry name" value="Class I glutamine amidotransferase-like"/>
    <property type="match status" value="1"/>
</dbReference>